<feature type="domain" description="Rieske" evidence="8">
    <location>
        <begin position="4"/>
        <end position="99"/>
    </location>
</feature>
<keyword evidence="3" id="KW-0058">Aromatic hydrocarbons catabolism</keyword>
<dbReference type="PANTHER" id="PTHR21496:SF0">
    <property type="entry name" value="RIESKE DOMAIN-CONTAINING PROTEIN"/>
    <property type="match status" value="1"/>
</dbReference>
<dbReference type="EMBL" id="JAELYA010000003">
    <property type="protein sequence ID" value="MBO3275677.1"/>
    <property type="molecule type" value="Genomic_DNA"/>
</dbReference>
<dbReference type="CDD" id="cd03467">
    <property type="entry name" value="Rieske"/>
    <property type="match status" value="1"/>
</dbReference>
<keyword evidence="5" id="KW-0411">Iron-sulfur</keyword>
<keyword evidence="1" id="KW-0001">2Fe-2S</keyword>
<dbReference type="RefSeq" id="WP_208313617.1">
    <property type="nucleotide sequence ID" value="NZ_JAELYA010000003.1"/>
</dbReference>
<evidence type="ECO:0000256" key="6">
    <source>
        <dbReference type="ARBA" id="ARBA00034078"/>
    </source>
</evidence>
<dbReference type="SUPFAM" id="SSF50022">
    <property type="entry name" value="ISP domain"/>
    <property type="match status" value="1"/>
</dbReference>
<comment type="cofactor">
    <cofactor evidence="6">
        <name>[2Fe-2S] cluster</name>
        <dbReference type="ChEBI" id="CHEBI:190135"/>
    </cofactor>
</comment>
<evidence type="ECO:0000256" key="1">
    <source>
        <dbReference type="ARBA" id="ARBA00022714"/>
    </source>
</evidence>
<keyword evidence="2" id="KW-0479">Metal-binding</keyword>
<protein>
    <submittedName>
        <fullName evidence="9">Rieske 2Fe-2S domain-containing protein</fullName>
    </submittedName>
</protein>
<dbReference type="PROSITE" id="PS51296">
    <property type="entry name" value="RIESKE"/>
    <property type="match status" value="1"/>
</dbReference>
<dbReference type="InterPro" id="IPR017941">
    <property type="entry name" value="Rieske_2Fe-2S"/>
</dbReference>
<dbReference type="Proteomes" id="UP000669060">
    <property type="component" value="Unassembled WGS sequence"/>
</dbReference>
<evidence type="ECO:0000313" key="10">
    <source>
        <dbReference type="Proteomes" id="UP000669060"/>
    </source>
</evidence>
<proteinExistence type="inferred from homology"/>
<evidence type="ECO:0000256" key="3">
    <source>
        <dbReference type="ARBA" id="ARBA00022797"/>
    </source>
</evidence>
<comment type="similarity">
    <text evidence="7">Belongs to the bacterial ring-hydroxylating dioxygenase ferredoxin component family.</text>
</comment>
<evidence type="ECO:0000256" key="2">
    <source>
        <dbReference type="ARBA" id="ARBA00022723"/>
    </source>
</evidence>
<evidence type="ECO:0000313" key="9">
    <source>
        <dbReference type="EMBL" id="MBO3275677.1"/>
    </source>
</evidence>
<evidence type="ECO:0000259" key="8">
    <source>
        <dbReference type="PROSITE" id="PS51296"/>
    </source>
</evidence>
<name>A0ABS3TPT3_9PSED</name>
<keyword evidence="10" id="KW-1185">Reference proteome</keyword>
<dbReference type="Gene3D" id="2.102.10.10">
    <property type="entry name" value="Rieske [2Fe-2S] iron-sulphur domain"/>
    <property type="match status" value="1"/>
</dbReference>
<keyword evidence="4" id="KW-0408">Iron</keyword>
<accession>A0ABS3TPT3</accession>
<dbReference type="Pfam" id="PF00355">
    <property type="entry name" value="Rieske"/>
    <property type="match status" value="1"/>
</dbReference>
<dbReference type="InterPro" id="IPR036922">
    <property type="entry name" value="Rieske_2Fe-2S_sf"/>
</dbReference>
<gene>
    <name evidence="9" type="ORF">JFY56_10615</name>
</gene>
<reference evidence="9 10" key="1">
    <citation type="submission" date="2020-12" db="EMBL/GenBank/DDBJ databases">
        <title>Pseudomonas schmalbachii sp. nov. isolated from millipede gut.</title>
        <authorList>
            <person name="Shelomi M."/>
        </authorList>
    </citation>
    <scope>NUCLEOTIDE SEQUENCE [LARGE SCALE GENOMIC DNA]</scope>
    <source>
        <strain evidence="9 10">Milli4</strain>
    </source>
</reference>
<evidence type="ECO:0000256" key="5">
    <source>
        <dbReference type="ARBA" id="ARBA00023014"/>
    </source>
</evidence>
<sequence length="111" mass="12482">MSRWVLIPPEKLPAAGSRSLFWHEQYRVVLFNLDGHFYAIDNSCPHAGASLFGGKLDGRWLQCPAHGLRFDISSGCMAHGKGLGVKRYEIEAREDQFYIKFPDTGLQELSA</sequence>
<comment type="caution">
    <text evidence="9">The sequence shown here is derived from an EMBL/GenBank/DDBJ whole genome shotgun (WGS) entry which is preliminary data.</text>
</comment>
<dbReference type="PANTHER" id="PTHR21496">
    <property type="entry name" value="FERREDOXIN-RELATED"/>
    <property type="match status" value="1"/>
</dbReference>
<evidence type="ECO:0000256" key="4">
    <source>
        <dbReference type="ARBA" id="ARBA00023004"/>
    </source>
</evidence>
<evidence type="ECO:0000256" key="7">
    <source>
        <dbReference type="ARBA" id="ARBA00038001"/>
    </source>
</evidence>
<organism evidence="9 10">
    <name type="scientific">Pseudomonas schmalbachii</name>
    <dbReference type="NCBI Taxonomy" id="2816993"/>
    <lineage>
        <taxon>Bacteria</taxon>
        <taxon>Pseudomonadati</taxon>
        <taxon>Pseudomonadota</taxon>
        <taxon>Gammaproteobacteria</taxon>
        <taxon>Pseudomonadales</taxon>
        <taxon>Pseudomonadaceae</taxon>
        <taxon>Pseudomonas</taxon>
    </lineage>
</organism>